<feature type="transmembrane region" description="Helical" evidence="7">
    <location>
        <begin position="198"/>
        <end position="215"/>
    </location>
</feature>
<dbReference type="EMBL" id="AWGH01000045">
    <property type="protein sequence ID" value="ODN80058.1"/>
    <property type="molecule type" value="Genomic_DNA"/>
</dbReference>
<keyword evidence="5 7" id="KW-0472">Membrane</keyword>
<feature type="transmembrane region" description="Helical" evidence="7">
    <location>
        <begin position="475"/>
        <end position="498"/>
    </location>
</feature>
<dbReference type="GO" id="GO:0015205">
    <property type="term" value="F:nucleobase transmembrane transporter activity"/>
    <property type="evidence" value="ECO:0007669"/>
    <property type="project" value="TreeGrafter"/>
</dbReference>
<dbReference type="FunFam" id="1.10.4160.10:FF:000001">
    <property type="entry name" value="Uracil permease, putative"/>
    <property type="match status" value="1"/>
</dbReference>
<feature type="transmembrane region" description="Helical" evidence="7">
    <location>
        <begin position="434"/>
        <end position="455"/>
    </location>
</feature>
<comment type="subcellular location">
    <subcellularLocation>
        <location evidence="1">Membrane</location>
        <topology evidence="1">Multi-pass membrane protein</topology>
    </subcellularLocation>
</comment>
<feature type="transmembrane region" description="Helical" evidence="7">
    <location>
        <begin position="235"/>
        <end position="253"/>
    </location>
</feature>
<evidence type="ECO:0000256" key="3">
    <source>
        <dbReference type="ARBA" id="ARBA00022692"/>
    </source>
</evidence>
<feature type="region of interest" description="Disordered" evidence="6">
    <location>
        <begin position="540"/>
        <end position="566"/>
    </location>
</feature>
<evidence type="ECO:0000256" key="4">
    <source>
        <dbReference type="ARBA" id="ARBA00022989"/>
    </source>
</evidence>
<dbReference type="PANTHER" id="PTHR30618:SF1">
    <property type="entry name" value="URIDINE PERMEASE"/>
    <property type="match status" value="1"/>
</dbReference>
<comment type="caution">
    <text evidence="8">The sequence shown here is derived from an EMBL/GenBank/DDBJ whole genome shotgun (WGS) entry which is preliminary data.</text>
</comment>
<feature type="transmembrane region" description="Helical" evidence="7">
    <location>
        <begin position="39"/>
        <end position="57"/>
    </location>
</feature>
<dbReference type="PANTHER" id="PTHR30618">
    <property type="entry name" value="NCS1 FAMILY PURINE/PYRIMIDINE TRANSPORTER"/>
    <property type="match status" value="1"/>
</dbReference>
<accession>A0A1E3HUN6</accession>
<keyword evidence="4 7" id="KW-1133">Transmembrane helix</keyword>
<feature type="transmembrane region" description="Helical" evidence="7">
    <location>
        <begin position="274"/>
        <end position="294"/>
    </location>
</feature>
<dbReference type="GeneID" id="30197079"/>
<dbReference type="AlphaFoldDB" id="A0A1E3HUN6"/>
<organism evidence="8 9">
    <name type="scientific">Cryptococcus wingfieldii CBS 7118</name>
    <dbReference type="NCBI Taxonomy" id="1295528"/>
    <lineage>
        <taxon>Eukaryota</taxon>
        <taxon>Fungi</taxon>
        <taxon>Dikarya</taxon>
        <taxon>Basidiomycota</taxon>
        <taxon>Agaricomycotina</taxon>
        <taxon>Tremellomycetes</taxon>
        <taxon>Tremellales</taxon>
        <taxon>Cryptococcaceae</taxon>
        <taxon>Cryptococcus</taxon>
    </lineage>
</organism>
<name>A0A1E3HUN6_9TREE</name>
<dbReference type="InterPro" id="IPR001248">
    <property type="entry name" value="Pur-cyt_permease"/>
</dbReference>
<evidence type="ECO:0000313" key="9">
    <source>
        <dbReference type="Proteomes" id="UP000094819"/>
    </source>
</evidence>
<proteinExistence type="inferred from homology"/>
<keyword evidence="9" id="KW-1185">Reference proteome</keyword>
<dbReference type="GO" id="GO:0005886">
    <property type="term" value="C:plasma membrane"/>
    <property type="evidence" value="ECO:0007669"/>
    <property type="project" value="TreeGrafter"/>
</dbReference>
<dbReference type="Pfam" id="PF02133">
    <property type="entry name" value="Transp_cyt_pur"/>
    <property type="match status" value="1"/>
</dbReference>
<keyword evidence="3 7" id="KW-0812">Transmembrane</keyword>
<dbReference type="Proteomes" id="UP000094819">
    <property type="component" value="Unassembled WGS sequence"/>
</dbReference>
<evidence type="ECO:0000256" key="5">
    <source>
        <dbReference type="ARBA" id="ARBA00023136"/>
    </source>
</evidence>
<gene>
    <name evidence="8" type="ORF">L198_07868</name>
</gene>
<evidence type="ECO:0000256" key="6">
    <source>
        <dbReference type="SAM" id="MobiDB-lite"/>
    </source>
</evidence>
<feature type="transmembrane region" description="Helical" evidence="7">
    <location>
        <begin position="167"/>
        <end position="186"/>
    </location>
</feature>
<dbReference type="OrthoDB" id="2018619at2759"/>
<protein>
    <submittedName>
        <fullName evidence="8">Uridine permease</fullName>
    </submittedName>
</protein>
<dbReference type="Gene3D" id="1.10.4160.10">
    <property type="entry name" value="Hydantoin permease"/>
    <property type="match status" value="1"/>
</dbReference>
<feature type="transmembrane region" description="Helical" evidence="7">
    <location>
        <begin position="69"/>
        <end position="89"/>
    </location>
</feature>
<dbReference type="InterPro" id="IPR045225">
    <property type="entry name" value="Uracil/uridine/allantoin_perm"/>
</dbReference>
<evidence type="ECO:0000256" key="2">
    <source>
        <dbReference type="ARBA" id="ARBA00008974"/>
    </source>
</evidence>
<feature type="transmembrane region" description="Helical" evidence="7">
    <location>
        <begin position="366"/>
        <end position="383"/>
    </location>
</feature>
<feature type="transmembrane region" description="Helical" evidence="7">
    <location>
        <begin position="389"/>
        <end position="413"/>
    </location>
</feature>
<sequence length="577" mass="63786">MGLRFRMPKLVVEGSKGREASLENDDLLPIPIERRTWDFMTFSVFWFSAVGTVANWLGGGTFLSYGISVWDGILCNFFGYLLISFFMVINGRAGSVYHVGFPVYCRSSFGVYGSFWPVFNRALSACVWNGVNTVTGGQCIYIFLHTIFPSIARLPNKMPSSSSLSSANMIGFFLFWAFTGMALFLSVPKWKILIHIKLVAYVLSSVGMLALALTHSGGVGDTLTAKARVHGSERVWLIVRFTLLAAAGCSTFASNASDWQRNATHRRDPIFGQIFGFPLSNFITTLFGMIVAASSERATGTLIWNPLTYLDHILTTNYDAKTRAGAAIISAGFAYSALFSCVFENVLPAGNDISSLAPKYISMKRAFAVCMIVTVVICPWYLLGSASIFISFISSYQIFLFAIIGVCLVDYYIISKGRLDLGWMYTANKEGMYWYKWGINWRAIAAYVVGAGVNFAGFLNNMGVRGFSTSVVRSFYFAFITTGCASGLTYYLLAAVFFPQENFKRFRGLKFREWTEEEVEMYVAGAPWRDAPGEVGKPEIGEDGVPVIGMSGRDVDNSTPEEDEKKVYGTTTAVLEV</sequence>
<dbReference type="RefSeq" id="XP_019028153.1">
    <property type="nucleotide sequence ID" value="XM_019179849.1"/>
</dbReference>
<feature type="transmembrane region" description="Helical" evidence="7">
    <location>
        <begin position="324"/>
        <end position="346"/>
    </location>
</feature>
<evidence type="ECO:0000256" key="7">
    <source>
        <dbReference type="SAM" id="Phobius"/>
    </source>
</evidence>
<evidence type="ECO:0000313" key="8">
    <source>
        <dbReference type="EMBL" id="ODN80058.1"/>
    </source>
</evidence>
<reference evidence="8 9" key="1">
    <citation type="submission" date="2016-06" db="EMBL/GenBank/DDBJ databases">
        <title>Evolution of pathogenesis and genome organization in the Tremellales.</title>
        <authorList>
            <person name="Cuomo C."/>
            <person name="Litvintseva A."/>
            <person name="Heitman J."/>
            <person name="Chen Y."/>
            <person name="Sun S."/>
            <person name="Springer D."/>
            <person name="Dromer F."/>
            <person name="Young S."/>
            <person name="Zeng Q."/>
            <person name="Chapman S."/>
            <person name="Gujja S."/>
            <person name="Saif S."/>
            <person name="Birren B."/>
        </authorList>
    </citation>
    <scope>NUCLEOTIDE SEQUENCE [LARGE SCALE GENOMIC DNA]</scope>
    <source>
        <strain evidence="8 9">CBS 7118</strain>
    </source>
</reference>
<evidence type="ECO:0000256" key="1">
    <source>
        <dbReference type="ARBA" id="ARBA00004141"/>
    </source>
</evidence>
<comment type="similarity">
    <text evidence="2">Belongs to the purine-cytosine permease (2.A.39) family.</text>
</comment>